<name>A0ABS0CUL5_9NOCA</name>
<dbReference type="Proteomes" id="UP000702209">
    <property type="component" value="Unassembled WGS sequence"/>
</dbReference>
<accession>A0ABS0CUL5</accession>
<proteinExistence type="predicted"/>
<evidence type="ECO:0000313" key="2">
    <source>
        <dbReference type="Proteomes" id="UP000702209"/>
    </source>
</evidence>
<protein>
    <recommendedName>
        <fullName evidence="3">Lipoprotein</fullName>
    </recommendedName>
</protein>
<evidence type="ECO:0008006" key="3">
    <source>
        <dbReference type="Google" id="ProtNLM"/>
    </source>
</evidence>
<gene>
    <name evidence="1" type="ORF">IU459_22145</name>
</gene>
<organism evidence="1 2">
    <name type="scientific">Nocardia amamiensis</name>
    <dbReference type="NCBI Taxonomy" id="404578"/>
    <lineage>
        <taxon>Bacteria</taxon>
        <taxon>Bacillati</taxon>
        <taxon>Actinomycetota</taxon>
        <taxon>Actinomycetes</taxon>
        <taxon>Mycobacteriales</taxon>
        <taxon>Nocardiaceae</taxon>
        <taxon>Nocardia</taxon>
    </lineage>
</organism>
<dbReference type="EMBL" id="JADLQX010000016">
    <property type="protein sequence ID" value="MBF6300225.1"/>
    <property type="molecule type" value="Genomic_DNA"/>
</dbReference>
<evidence type="ECO:0000313" key="1">
    <source>
        <dbReference type="EMBL" id="MBF6300225.1"/>
    </source>
</evidence>
<reference evidence="1 2" key="1">
    <citation type="submission" date="2020-10" db="EMBL/GenBank/DDBJ databases">
        <title>Identification of Nocardia species via Next-generation sequencing and recognition of intraspecies genetic diversity.</title>
        <authorList>
            <person name="Li P."/>
            <person name="Li P."/>
            <person name="Lu B."/>
        </authorList>
    </citation>
    <scope>NUCLEOTIDE SEQUENCE [LARGE SCALE GENOMIC DNA]</scope>
    <source>
        <strain evidence="1 2">BJ06-0157</strain>
    </source>
</reference>
<comment type="caution">
    <text evidence="1">The sequence shown here is derived from an EMBL/GenBank/DDBJ whole genome shotgun (WGS) entry which is preliminary data.</text>
</comment>
<dbReference type="RefSeq" id="WP_195131460.1">
    <property type="nucleotide sequence ID" value="NZ_JADLQX010000016.1"/>
</dbReference>
<sequence length="168" mass="17277">MLGTVAAVVWLARPSAPACGASHEAASTSRLPVVAVTFAPVVSGEARRYELGWPVSCSLRDFPADGAHAGVSTADDGRADQCAAYLDLEAGHAPALVLGSCSECTGEQQDPNAATFVPVAGSSDGVVRVRYRLVRGSQPAPDLTYEVAPDSSASWFAVLFGDAENGAR</sequence>
<keyword evidence="2" id="KW-1185">Reference proteome</keyword>